<dbReference type="EMBL" id="REGN01005836">
    <property type="protein sequence ID" value="RNA11833.1"/>
    <property type="molecule type" value="Genomic_DNA"/>
</dbReference>
<keyword evidence="3" id="KW-1185">Reference proteome</keyword>
<dbReference type="GO" id="GO:0005634">
    <property type="term" value="C:nucleus"/>
    <property type="evidence" value="ECO:0007669"/>
    <property type="project" value="TreeGrafter"/>
</dbReference>
<dbReference type="Pfam" id="PF14780">
    <property type="entry name" value="NEPRO_N"/>
    <property type="match status" value="1"/>
</dbReference>
<dbReference type="PANTHER" id="PTHR34761">
    <property type="entry name" value="NUCLEOLUS AND NEURAL PROGENITOR PROTEIN"/>
    <property type="match status" value="1"/>
</dbReference>
<dbReference type="AlphaFoldDB" id="A0A3M7QKL1"/>
<dbReference type="PANTHER" id="PTHR34761:SF1">
    <property type="entry name" value="NUCLEOLUS AND NEURAL PROGENITOR PROTEIN"/>
    <property type="match status" value="1"/>
</dbReference>
<dbReference type="OrthoDB" id="9899341at2759"/>
<dbReference type="GO" id="GO:0045747">
    <property type="term" value="P:positive regulation of Notch signaling pathway"/>
    <property type="evidence" value="ECO:0007669"/>
    <property type="project" value="TreeGrafter"/>
</dbReference>
<organism evidence="2 3">
    <name type="scientific">Brachionus plicatilis</name>
    <name type="common">Marine rotifer</name>
    <name type="synonym">Brachionus muelleri</name>
    <dbReference type="NCBI Taxonomy" id="10195"/>
    <lineage>
        <taxon>Eukaryota</taxon>
        <taxon>Metazoa</taxon>
        <taxon>Spiralia</taxon>
        <taxon>Gnathifera</taxon>
        <taxon>Rotifera</taxon>
        <taxon>Eurotatoria</taxon>
        <taxon>Monogononta</taxon>
        <taxon>Pseudotrocha</taxon>
        <taxon>Ploima</taxon>
        <taxon>Brachionidae</taxon>
        <taxon>Brachionus</taxon>
    </lineage>
</organism>
<accession>A0A3M7QKL1</accession>
<reference evidence="2 3" key="1">
    <citation type="journal article" date="2018" name="Sci. Rep.">
        <title>Genomic signatures of local adaptation to the degree of environmental predictability in rotifers.</title>
        <authorList>
            <person name="Franch-Gras L."/>
            <person name="Hahn C."/>
            <person name="Garcia-Roger E.M."/>
            <person name="Carmona M.J."/>
            <person name="Serra M."/>
            <person name="Gomez A."/>
        </authorList>
    </citation>
    <scope>NUCLEOTIDE SEQUENCE [LARGE SCALE GENOMIC DNA]</scope>
    <source>
        <strain evidence="2">HYR1</strain>
    </source>
</reference>
<dbReference type="InterPro" id="IPR052835">
    <property type="entry name" value="Nepro"/>
</dbReference>
<evidence type="ECO:0000313" key="2">
    <source>
        <dbReference type="EMBL" id="RNA11833.1"/>
    </source>
</evidence>
<gene>
    <name evidence="2" type="ORF">BpHYR1_013208</name>
</gene>
<name>A0A3M7QKL1_BRAPC</name>
<feature type="domain" description="Nucleolus and neural progenitor protein-like N-terminal" evidence="1">
    <location>
        <begin position="9"/>
        <end position="204"/>
    </location>
</feature>
<dbReference type="Proteomes" id="UP000276133">
    <property type="component" value="Unassembled WGS sequence"/>
</dbReference>
<protein>
    <submittedName>
        <fullName evidence="2">ABC transporter F family member 4-like</fullName>
    </submittedName>
</protein>
<comment type="caution">
    <text evidence="2">The sequence shown here is derived from an EMBL/GenBank/DDBJ whole genome shotgun (WGS) entry which is preliminary data.</text>
</comment>
<evidence type="ECO:0000259" key="1">
    <source>
        <dbReference type="Pfam" id="PF14780"/>
    </source>
</evidence>
<dbReference type="InterPro" id="IPR027951">
    <property type="entry name" value="Nepro_N"/>
</dbReference>
<evidence type="ECO:0000313" key="3">
    <source>
        <dbReference type="Proteomes" id="UP000276133"/>
    </source>
</evidence>
<sequence length="382" mass="45290">MVTSDLNLWNLKKVDPPPFVTLDYTKKEFDYLFQATTFSVLFKNHLEKLKILLDSGERYFLSEKQILEKIIFKNWNSLRKEKSFQFMKKLKSLLNNFVDLKFSNLIETINVMTRSVNEPEVKMSKISLPSKEVFEYFLLRLHTVLVLFDHAIFLIRDKIYFYIIKYIKNGIFLSNNLLYMSNTARIYCIIKKYHVQTKFLYNNLREHISLFKSTSIKWSESFNIEDLPTEIKEEHTNFNNHVLEKNATDFEKFVNLSVNSDDQDLGELIDRDSIEPLSKFKNRKPKKKPCSKNRKILFKKIILFVTSSDGINEIKSKFKRFIKIKLKKMGSSYSNFLKDCLADKKVLINELNGLFENSSNMKVNEKSLVRKSIIRIIRKLIK</sequence>
<proteinExistence type="predicted"/>